<dbReference type="KEGG" id="dmm:dnm_083240"/>
<gene>
    <name evidence="2" type="ORF">dnm_083240</name>
</gene>
<dbReference type="SUPFAM" id="SSF52540">
    <property type="entry name" value="P-loop containing nucleoside triphosphate hydrolases"/>
    <property type="match status" value="1"/>
</dbReference>
<sequence length="362" mass="42622">MKFPYGVCDFYKIITNSYFYVDRTDRIPLIEEAGEHLLFLRPRRFGKSLLLSVLKNYYDIARADDFERLFGGLAVGKNPTDRHHQYFVLEWDFSAVSPHGEPEQIQQRLYDYVNSCIRAFSKYYREFLTEEIIINPTDAQDSLQSLLTAVRQTDHRLYLLIDEYDNFANEVMMGTRKMREDRDMLVPAMNRDEARHASRIFYRHGDMGPLSDFIEQRCFSILDNRDYRWADELTVKTAFLMLLFNDTLYITDSETELGRGYADLTMILRPDMRHYQLPDVLMEFKYVSLKNAGLNGAELRDSGRDEITKLEPVKEKLAESESQLKRYGRTLEKTYGDVLRLRAYSVVSLGFERLVWRELPAS</sequence>
<dbReference type="Pfam" id="PF09820">
    <property type="entry name" value="AAA-ATPase_like"/>
    <property type="match status" value="1"/>
</dbReference>
<dbReference type="EMBL" id="CP061800">
    <property type="protein sequence ID" value="QTA92248.1"/>
    <property type="molecule type" value="Genomic_DNA"/>
</dbReference>
<keyword evidence="3" id="KW-1185">Reference proteome</keyword>
<protein>
    <submittedName>
        <fullName evidence="2">AAA ATPase-like domain-containing protein</fullName>
    </submittedName>
</protein>
<name>A0A975GTK7_9BACT</name>
<dbReference type="AlphaFoldDB" id="A0A975GTK7"/>
<dbReference type="PANTHER" id="PTHR34825:SF2">
    <property type="entry name" value="AAA-ATPASE-LIKE DOMAIN-CONTAINING PROTEIN"/>
    <property type="match status" value="1"/>
</dbReference>
<dbReference type="Proteomes" id="UP000663722">
    <property type="component" value="Chromosome"/>
</dbReference>
<dbReference type="Pfam" id="PF08011">
    <property type="entry name" value="PDDEXK_9"/>
    <property type="match status" value="1"/>
</dbReference>
<organism evidence="2 3">
    <name type="scientific">Desulfonema magnum</name>
    <dbReference type="NCBI Taxonomy" id="45655"/>
    <lineage>
        <taxon>Bacteria</taxon>
        <taxon>Pseudomonadati</taxon>
        <taxon>Thermodesulfobacteriota</taxon>
        <taxon>Desulfobacteria</taxon>
        <taxon>Desulfobacterales</taxon>
        <taxon>Desulfococcaceae</taxon>
        <taxon>Desulfonema</taxon>
    </lineage>
</organism>
<evidence type="ECO:0000259" key="1">
    <source>
        <dbReference type="Pfam" id="PF09820"/>
    </source>
</evidence>
<dbReference type="PANTHER" id="PTHR34825">
    <property type="entry name" value="CONSERVED PROTEIN, WITH A WEAK D-GALACTARATE DEHYDRATASE/ALTRONATE HYDROLASE DOMAIN"/>
    <property type="match status" value="1"/>
</dbReference>
<reference evidence="2" key="1">
    <citation type="journal article" date="2021" name="Microb. Physiol.">
        <title>Proteogenomic Insights into the Physiology of Marine, Sulfate-Reducing, Filamentous Desulfonema limicola and Desulfonema magnum.</title>
        <authorList>
            <person name="Schnaars V."/>
            <person name="Wohlbrand L."/>
            <person name="Scheve S."/>
            <person name="Hinrichs C."/>
            <person name="Reinhardt R."/>
            <person name="Rabus R."/>
        </authorList>
    </citation>
    <scope>NUCLEOTIDE SEQUENCE</scope>
    <source>
        <strain evidence="2">4be13</strain>
    </source>
</reference>
<dbReference type="InterPro" id="IPR012547">
    <property type="entry name" value="PDDEXK_9"/>
</dbReference>
<feature type="domain" description="AAA-ATPase-like" evidence="1">
    <location>
        <begin position="4"/>
        <end position="184"/>
    </location>
</feature>
<dbReference type="InterPro" id="IPR027417">
    <property type="entry name" value="P-loop_NTPase"/>
</dbReference>
<accession>A0A975GTK7</accession>
<dbReference type="InterPro" id="IPR018631">
    <property type="entry name" value="AAA-ATPase-like_dom"/>
</dbReference>
<evidence type="ECO:0000313" key="3">
    <source>
        <dbReference type="Proteomes" id="UP000663722"/>
    </source>
</evidence>
<dbReference type="RefSeq" id="WP_207679686.1">
    <property type="nucleotide sequence ID" value="NZ_CP061800.1"/>
</dbReference>
<proteinExistence type="predicted"/>
<evidence type="ECO:0000313" key="2">
    <source>
        <dbReference type="EMBL" id="QTA92248.1"/>
    </source>
</evidence>